<evidence type="ECO:0000259" key="5">
    <source>
        <dbReference type="PROSITE" id="PS50887"/>
    </source>
</evidence>
<dbReference type="SMART" id="SM00267">
    <property type="entry name" value="GGDEF"/>
    <property type="match status" value="1"/>
</dbReference>
<keyword evidence="7" id="KW-1185">Reference proteome</keyword>
<dbReference type="CDD" id="cd17546">
    <property type="entry name" value="REC_hyHK_CKI1_RcsC-like"/>
    <property type="match status" value="1"/>
</dbReference>
<dbReference type="PROSITE" id="PS50110">
    <property type="entry name" value="RESPONSE_REGULATORY"/>
    <property type="match status" value="1"/>
</dbReference>
<dbReference type="InterPro" id="IPR000160">
    <property type="entry name" value="GGDEF_dom"/>
</dbReference>
<dbReference type="Gene3D" id="3.40.50.2300">
    <property type="match status" value="1"/>
</dbReference>
<dbReference type="Pfam" id="PF00072">
    <property type="entry name" value="Response_reg"/>
    <property type="match status" value="1"/>
</dbReference>
<dbReference type="GO" id="GO:1902201">
    <property type="term" value="P:negative regulation of bacterial-type flagellum-dependent cell motility"/>
    <property type="evidence" value="ECO:0007669"/>
    <property type="project" value="TreeGrafter"/>
</dbReference>
<comment type="catalytic activity">
    <reaction evidence="2">
        <text>2 GTP = 3',3'-c-di-GMP + 2 diphosphate</text>
        <dbReference type="Rhea" id="RHEA:24898"/>
        <dbReference type="ChEBI" id="CHEBI:33019"/>
        <dbReference type="ChEBI" id="CHEBI:37565"/>
        <dbReference type="ChEBI" id="CHEBI:58805"/>
        <dbReference type="EC" id="2.7.7.65"/>
    </reaction>
</comment>
<accession>A0A231V0A4</accession>
<dbReference type="GO" id="GO:0043709">
    <property type="term" value="P:cell adhesion involved in single-species biofilm formation"/>
    <property type="evidence" value="ECO:0007669"/>
    <property type="project" value="TreeGrafter"/>
</dbReference>
<dbReference type="InterPro" id="IPR043128">
    <property type="entry name" value="Rev_trsase/Diguanyl_cyclase"/>
</dbReference>
<dbReference type="SUPFAM" id="SSF52172">
    <property type="entry name" value="CheY-like"/>
    <property type="match status" value="1"/>
</dbReference>
<feature type="modified residue" description="4-aspartylphosphate" evidence="3">
    <location>
        <position position="181"/>
    </location>
</feature>
<dbReference type="PROSITE" id="PS50887">
    <property type="entry name" value="GGDEF"/>
    <property type="match status" value="1"/>
</dbReference>
<evidence type="ECO:0000313" key="6">
    <source>
        <dbReference type="EMBL" id="OXT01602.1"/>
    </source>
</evidence>
<dbReference type="GO" id="GO:0052621">
    <property type="term" value="F:diguanylate cyclase activity"/>
    <property type="evidence" value="ECO:0007669"/>
    <property type="project" value="UniProtKB-EC"/>
</dbReference>
<dbReference type="SUPFAM" id="SSF55073">
    <property type="entry name" value="Nucleotide cyclase"/>
    <property type="match status" value="1"/>
</dbReference>
<evidence type="ECO:0000313" key="7">
    <source>
        <dbReference type="Proteomes" id="UP000215405"/>
    </source>
</evidence>
<dbReference type="GO" id="GO:0005886">
    <property type="term" value="C:plasma membrane"/>
    <property type="evidence" value="ECO:0007669"/>
    <property type="project" value="TreeGrafter"/>
</dbReference>
<dbReference type="CDD" id="cd01949">
    <property type="entry name" value="GGDEF"/>
    <property type="match status" value="1"/>
</dbReference>
<dbReference type="Gene3D" id="3.30.70.270">
    <property type="match status" value="1"/>
</dbReference>
<dbReference type="SMART" id="SM00448">
    <property type="entry name" value="REC"/>
    <property type="match status" value="1"/>
</dbReference>
<evidence type="ECO:0000259" key="4">
    <source>
        <dbReference type="PROSITE" id="PS50110"/>
    </source>
</evidence>
<dbReference type="NCBIfam" id="TIGR00254">
    <property type="entry name" value="GGDEF"/>
    <property type="match status" value="1"/>
</dbReference>
<sequence>MGGLMQNAIASDGSRGSIVIFDEGESFSQVEAVVHELRFIPIDGFGVEALDEEPFQPHLVILNGDATGAKQKWQAIGGHLPTIKITNDKSFDARLQAAREGIAGIVHAPVSSDELTSWVRHFSTLEHARKAHVLIVDDDCVTQEVSAQALRQADMTVTVVDSAQQAFSFLHANSVDAVLLDLQMPDVDGVELARIIRQDQENLSLPIIFLSSERDPSRQLQARRFGGDDFILKPVAPSRLCQIVEMRLQRAGALKSLIERDSLTGLLNHGRFHAHLEHEIERSRRTRAKISVALIDLDHFKSVNDTYGHQVGDRVIRSLATLLTNALRKTDLIGRLGGEEFGAVLLDTDAEAAAQVIDRIRETFEKTDFEVDDVAFNVSFSAGISDFSKGMSATDLVKLADAALYEAKARGRRRTVTDMMNKPPVCLKATA</sequence>
<dbReference type="FunFam" id="3.30.70.270:FF:000001">
    <property type="entry name" value="Diguanylate cyclase domain protein"/>
    <property type="match status" value="1"/>
</dbReference>
<dbReference type="PANTHER" id="PTHR45138">
    <property type="entry name" value="REGULATORY COMPONENTS OF SENSORY TRANSDUCTION SYSTEM"/>
    <property type="match status" value="1"/>
</dbReference>
<dbReference type="PANTHER" id="PTHR45138:SF9">
    <property type="entry name" value="DIGUANYLATE CYCLASE DGCM-RELATED"/>
    <property type="match status" value="1"/>
</dbReference>
<dbReference type="EC" id="2.7.7.65" evidence="1"/>
<feature type="domain" description="GGDEF" evidence="5">
    <location>
        <begin position="288"/>
        <end position="420"/>
    </location>
</feature>
<dbReference type="InterPro" id="IPR050469">
    <property type="entry name" value="Diguanylate_Cyclase"/>
</dbReference>
<reference evidence="7" key="1">
    <citation type="journal article" date="2017" name="Int. J. Syst. Evol. Microbiol.">
        <title>Notoacmeibacter marinus gen. nov., sp. nov., isolated from the gut of a limpet and proposal of Notoacmeibacteraceae fam. nov. in the order Rhizobiales of the class Alphaproteobacteria.</title>
        <authorList>
            <person name="Huang Z."/>
            <person name="Guo F."/>
            <person name="Lai Q."/>
        </authorList>
    </citation>
    <scope>NUCLEOTIDE SEQUENCE [LARGE SCALE GENOMIC DNA]</scope>
    <source>
        <strain evidence="7">XMTR2A4</strain>
    </source>
</reference>
<name>A0A231V0A4_9HYPH</name>
<evidence type="ECO:0000256" key="3">
    <source>
        <dbReference type="PROSITE-ProRule" id="PRU00169"/>
    </source>
</evidence>
<gene>
    <name evidence="6" type="ORF">B7H23_01095</name>
</gene>
<evidence type="ECO:0000256" key="1">
    <source>
        <dbReference type="ARBA" id="ARBA00012528"/>
    </source>
</evidence>
<dbReference type="GO" id="GO:0000160">
    <property type="term" value="P:phosphorelay signal transduction system"/>
    <property type="evidence" value="ECO:0007669"/>
    <property type="project" value="InterPro"/>
</dbReference>
<feature type="domain" description="Response regulatory" evidence="4">
    <location>
        <begin position="132"/>
        <end position="248"/>
    </location>
</feature>
<dbReference type="Proteomes" id="UP000215405">
    <property type="component" value="Unassembled WGS sequence"/>
</dbReference>
<dbReference type="InterPro" id="IPR029787">
    <property type="entry name" value="Nucleotide_cyclase"/>
</dbReference>
<proteinExistence type="predicted"/>
<dbReference type="EMBL" id="NBYO01000001">
    <property type="protein sequence ID" value="OXT01602.1"/>
    <property type="molecule type" value="Genomic_DNA"/>
</dbReference>
<dbReference type="InterPro" id="IPR001789">
    <property type="entry name" value="Sig_transdc_resp-reg_receiver"/>
</dbReference>
<comment type="caution">
    <text evidence="6">The sequence shown here is derived from an EMBL/GenBank/DDBJ whole genome shotgun (WGS) entry which is preliminary data.</text>
</comment>
<keyword evidence="3" id="KW-0597">Phosphoprotein</keyword>
<dbReference type="Pfam" id="PF00990">
    <property type="entry name" value="GGDEF"/>
    <property type="match status" value="1"/>
</dbReference>
<dbReference type="InterPro" id="IPR011006">
    <property type="entry name" value="CheY-like_superfamily"/>
</dbReference>
<organism evidence="6 7">
    <name type="scientific">Notoacmeibacter marinus</name>
    <dbReference type="NCBI Taxonomy" id="1876515"/>
    <lineage>
        <taxon>Bacteria</taxon>
        <taxon>Pseudomonadati</taxon>
        <taxon>Pseudomonadota</taxon>
        <taxon>Alphaproteobacteria</taxon>
        <taxon>Hyphomicrobiales</taxon>
        <taxon>Notoacmeibacteraceae</taxon>
        <taxon>Notoacmeibacter</taxon>
    </lineage>
</organism>
<evidence type="ECO:0000256" key="2">
    <source>
        <dbReference type="ARBA" id="ARBA00034247"/>
    </source>
</evidence>
<protein>
    <recommendedName>
        <fullName evidence="1">diguanylate cyclase</fullName>
        <ecNumber evidence="1">2.7.7.65</ecNumber>
    </recommendedName>
</protein>
<dbReference type="AlphaFoldDB" id="A0A231V0A4"/>